<dbReference type="InterPro" id="IPR020094">
    <property type="entry name" value="TruA/RsuA/RluB/E/F_N"/>
</dbReference>
<dbReference type="GO" id="GO:0005829">
    <property type="term" value="C:cytosol"/>
    <property type="evidence" value="ECO:0007669"/>
    <property type="project" value="UniProtKB-ARBA"/>
</dbReference>
<dbReference type="SUPFAM" id="SSF55120">
    <property type="entry name" value="Pseudouridine synthase"/>
    <property type="match status" value="1"/>
</dbReference>
<dbReference type="InterPro" id="IPR006145">
    <property type="entry name" value="PsdUridine_synth_RsuA/RluA"/>
</dbReference>
<dbReference type="SUPFAM" id="SSF55174">
    <property type="entry name" value="Alpha-L RNA-binding motif"/>
    <property type="match status" value="1"/>
</dbReference>
<evidence type="ECO:0000313" key="7">
    <source>
        <dbReference type="EMBL" id="SFA72909.1"/>
    </source>
</evidence>
<dbReference type="CDD" id="cd00165">
    <property type="entry name" value="S4"/>
    <property type="match status" value="1"/>
</dbReference>
<evidence type="ECO:0000313" key="8">
    <source>
        <dbReference type="Proteomes" id="UP000198838"/>
    </source>
</evidence>
<dbReference type="InterPro" id="IPR036986">
    <property type="entry name" value="S4_RNA-bd_sf"/>
</dbReference>
<dbReference type="NCBIfam" id="TIGR00093">
    <property type="entry name" value="pseudouridine synthase"/>
    <property type="match status" value="1"/>
</dbReference>
<evidence type="ECO:0000256" key="1">
    <source>
        <dbReference type="ARBA" id="ARBA00008348"/>
    </source>
</evidence>
<dbReference type="PANTHER" id="PTHR47683:SF4">
    <property type="entry name" value="PSEUDOURIDINE SYNTHASE"/>
    <property type="match status" value="1"/>
</dbReference>
<dbReference type="SMART" id="SM00363">
    <property type="entry name" value="S4"/>
    <property type="match status" value="1"/>
</dbReference>
<evidence type="ECO:0000256" key="5">
    <source>
        <dbReference type="RuleBase" id="RU003887"/>
    </source>
</evidence>
<dbReference type="Gene3D" id="3.10.290.10">
    <property type="entry name" value="RNA-binding S4 domain"/>
    <property type="match status" value="1"/>
</dbReference>
<keyword evidence="8" id="KW-1185">Reference proteome</keyword>
<dbReference type="EC" id="5.4.99.-" evidence="5"/>
<keyword evidence="2 4" id="KW-0694">RNA-binding</keyword>
<dbReference type="InterPro" id="IPR000748">
    <property type="entry name" value="PsdUridine_synth_RsuA/RluB/E/F"/>
</dbReference>
<dbReference type="PANTHER" id="PTHR47683">
    <property type="entry name" value="PSEUDOURIDINE SYNTHASE FAMILY PROTEIN-RELATED"/>
    <property type="match status" value="1"/>
</dbReference>
<dbReference type="CDD" id="cd02553">
    <property type="entry name" value="PseudoU_synth_RsuA"/>
    <property type="match status" value="1"/>
</dbReference>
<dbReference type="AlphaFoldDB" id="A0A1I0V947"/>
<dbReference type="InterPro" id="IPR050343">
    <property type="entry name" value="RsuA_PseudoU_synthase"/>
</dbReference>
<dbReference type="Pfam" id="PF01479">
    <property type="entry name" value="S4"/>
    <property type="match status" value="1"/>
</dbReference>
<dbReference type="GO" id="GO:0120159">
    <property type="term" value="F:rRNA pseudouridine synthase activity"/>
    <property type="evidence" value="ECO:0007669"/>
    <property type="project" value="UniProtKB-ARBA"/>
</dbReference>
<dbReference type="PROSITE" id="PS01149">
    <property type="entry name" value="PSI_RSU"/>
    <property type="match status" value="1"/>
</dbReference>
<dbReference type="Gene3D" id="3.30.70.1560">
    <property type="entry name" value="Alpha-L RNA-binding motif"/>
    <property type="match status" value="1"/>
</dbReference>
<organism evidence="7 8">
    <name type="scientific">Acetitomaculum ruminis DSM 5522</name>
    <dbReference type="NCBI Taxonomy" id="1120918"/>
    <lineage>
        <taxon>Bacteria</taxon>
        <taxon>Bacillati</taxon>
        <taxon>Bacillota</taxon>
        <taxon>Clostridia</taxon>
        <taxon>Lachnospirales</taxon>
        <taxon>Lachnospiraceae</taxon>
        <taxon>Acetitomaculum</taxon>
    </lineage>
</organism>
<name>A0A1I0V947_9FIRM</name>
<dbReference type="Pfam" id="PF00849">
    <property type="entry name" value="PseudoU_synth_2"/>
    <property type="match status" value="1"/>
</dbReference>
<dbReference type="Proteomes" id="UP000198838">
    <property type="component" value="Unassembled WGS sequence"/>
</dbReference>
<proteinExistence type="inferred from homology"/>
<dbReference type="InterPro" id="IPR020103">
    <property type="entry name" value="PsdUridine_synth_cat_dom_sf"/>
</dbReference>
<gene>
    <name evidence="7" type="ORF">SAMN05216249_101230</name>
</gene>
<sequence length="236" mass="26836">MILRVDKFLSQCKIATRSEIKKMVKAGRIAVNGEIIKKAELKIDSDTDEVFVDNKKINYEPFVYYMLNKPAGVVSATNDNVHKCVNDLLDEKKEIFPVGRLDIDTEGLLIMTNDGELSHKLLSPGKHVDKTYFVRVDKSIPQELVSEFKKGVDIKEKNLTKPAVLNVLEDENSAYITICEGKFHQIKRMFLAFGLEVTFLKRLSMGGLNLDKNLNPGEYRRLTKEEISLLKGEIDE</sequence>
<keyword evidence="3 5" id="KW-0413">Isomerase</keyword>
<accession>A0A1I0V947</accession>
<dbReference type="STRING" id="1120918.SAMN05216249_101230"/>
<feature type="domain" description="RNA-binding S4" evidence="6">
    <location>
        <begin position="3"/>
        <end position="66"/>
    </location>
</feature>
<dbReference type="InterPro" id="IPR042092">
    <property type="entry name" value="PsdUridine_s_RsuA/RluB/E/F_cat"/>
</dbReference>
<dbReference type="Gene3D" id="3.30.70.580">
    <property type="entry name" value="Pseudouridine synthase I, catalytic domain, N-terminal subdomain"/>
    <property type="match status" value="1"/>
</dbReference>
<dbReference type="EMBL" id="FOJY01000001">
    <property type="protein sequence ID" value="SFA72909.1"/>
    <property type="molecule type" value="Genomic_DNA"/>
</dbReference>
<evidence type="ECO:0000259" key="6">
    <source>
        <dbReference type="SMART" id="SM00363"/>
    </source>
</evidence>
<evidence type="ECO:0000256" key="2">
    <source>
        <dbReference type="ARBA" id="ARBA00022884"/>
    </source>
</evidence>
<dbReference type="RefSeq" id="WP_092869935.1">
    <property type="nucleotide sequence ID" value="NZ_FOJY01000001.1"/>
</dbReference>
<protein>
    <recommendedName>
        <fullName evidence="5">Pseudouridine synthase</fullName>
        <ecNumber evidence="5">5.4.99.-</ecNumber>
    </recommendedName>
</protein>
<evidence type="ECO:0000256" key="4">
    <source>
        <dbReference type="PROSITE-ProRule" id="PRU00182"/>
    </source>
</evidence>
<dbReference type="FunFam" id="3.30.70.1560:FF:000001">
    <property type="entry name" value="Pseudouridine synthase"/>
    <property type="match status" value="1"/>
</dbReference>
<dbReference type="OrthoDB" id="9807213at2"/>
<dbReference type="GO" id="GO:0000455">
    <property type="term" value="P:enzyme-directed rRNA pseudouridine synthesis"/>
    <property type="evidence" value="ECO:0007669"/>
    <property type="project" value="UniProtKB-ARBA"/>
</dbReference>
<dbReference type="InterPro" id="IPR018496">
    <property type="entry name" value="PsdUridine_synth_RsuA/RluB_CS"/>
</dbReference>
<dbReference type="GO" id="GO:0003723">
    <property type="term" value="F:RNA binding"/>
    <property type="evidence" value="ECO:0007669"/>
    <property type="project" value="UniProtKB-KW"/>
</dbReference>
<comment type="similarity">
    <text evidence="1 5">Belongs to the pseudouridine synthase RsuA family.</text>
</comment>
<dbReference type="PROSITE" id="PS50889">
    <property type="entry name" value="S4"/>
    <property type="match status" value="1"/>
</dbReference>
<reference evidence="7 8" key="1">
    <citation type="submission" date="2016-10" db="EMBL/GenBank/DDBJ databases">
        <authorList>
            <person name="de Groot N.N."/>
        </authorList>
    </citation>
    <scope>NUCLEOTIDE SEQUENCE [LARGE SCALE GENOMIC DNA]</scope>
    <source>
        <strain evidence="7 8">DSM 5522</strain>
    </source>
</reference>
<evidence type="ECO:0000256" key="3">
    <source>
        <dbReference type="ARBA" id="ARBA00023235"/>
    </source>
</evidence>
<dbReference type="InterPro" id="IPR002942">
    <property type="entry name" value="S4_RNA-bd"/>
</dbReference>